<keyword evidence="3" id="KW-1185">Reference proteome</keyword>
<keyword evidence="1" id="KW-0472">Membrane</keyword>
<accession>A0A3P6QRW6</accession>
<reference evidence="2 3" key="1">
    <citation type="submission" date="2018-11" db="EMBL/GenBank/DDBJ databases">
        <authorList>
            <consortium name="Pathogen Informatics"/>
        </authorList>
    </citation>
    <scope>NUCLEOTIDE SEQUENCE [LARGE SCALE GENOMIC DNA]</scope>
</reference>
<dbReference type="OrthoDB" id="5853853at2759"/>
<protein>
    <submittedName>
        <fullName evidence="2">Uncharacterized protein</fullName>
    </submittedName>
</protein>
<name>A0A3P6QRW6_CYLGO</name>
<proteinExistence type="predicted"/>
<dbReference type="EMBL" id="UYRV01001174">
    <property type="protein sequence ID" value="VDK46400.1"/>
    <property type="molecule type" value="Genomic_DNA"/>
</dbReference>
<evidence type="ECO:0000256" key="1">
    <source>
        <dbReference type="SAM" id="Phobius"/>
    </source>
</evidence>
<sequence length="116" mass="13070">MITSTLGVMRQVQPLNIEDEEGLLSVDQARPIVEALVDNVLVRNLSSAPGMYNTSCPEGCERSESPWIWLFLVSALANVLLIFMTIAFMMHSYFKTKRMLREVTGVPSISKEIKQH</sequence>
<dbReference type="Proteomes" id="UP000271889">
    <property type="component" value="Unassembled WGS sequence"/>
</dbReference>
<feature type="transmembrane region" description="Helical" evidence="1">
    <location>
        <begin position="67"/>
        <end position="90"/>
    </location>
</feature>
<evidence type="ECO:0000313" key="2">
    <source>
        <dbReference type="EMBL" id="VDK46400.1"/>
    </source>
</evidence>
<keyword evidence="1" id="KW-0812">Transmembrane</keyword>
<gene>
    <name evidence="2" type="ORF">CGOC_LOCUS760</name>
</gene>
<organism evidence="2 3">
    <name type="scientific">Cylicostephanus goldi</name>
    <name type="common">Nematode worm</name>
    <dbReference type="NCBI Taxonomy" id="71465"/>
    <lineage>
        <taxon>Eukaryota</taxon>
        <taxon>Metazoa</taxon>
        <taxon>Ecdysozoa</taxon>
        <taxon>Nematoda</taxon>
        <taxon>Chromadorea</taxon>
        <taxon>Rhabditida</taxon>
        <taxon>Rhabditina</taxon>
        <taxon>Rhabditomorpha</taxon>
        <taxon>Strongyloidea</taxon>
        <taxon>Strongylidae</taxon>
        <taxon>Cylicostephanus</taxon>
    </lineage>
</organism>
<evidence type="ECO:0000313" key="3">
    <source>
        <dbReference type="Proteomes" id="UP000271889"/>
    </source>
</evidence>
<keyword evidence="1" id="KW-1133">Transmembrane helix</keyword>
<dbReference type="AlphaFoldDB" id="A0A3P6QRW6"/>